<dbReference type="STRING" id="1447883.A0A2B7Z462"/>
<organism evidence="2 3">
    <name type="scientific">Polytolypa hystricis (strain UAMH7299)</name>
    <dbReference type="NCBI Taxonomy" id="1447883"/>
    <lineage>
        <taxon>Eukaryota</taxon>
        <taxon>Fungi</taxon>
        <taxon>Dikarya</taxon>
        <taxon>Ascomycota</taxon>
        <taxon>Pezizomycotina</taxon>
        <taxon>Eurotiomycetes</taxon>
        <taxon>Eurotiomycetidae</taxon>
        <taxon>Onygenales</taxon>
        <taxon>Onygenales incertae sedis</taxon>
        <taxon>Polytolypa</taxon>
    </lineage>
</organism>
<evidence type="ECO:0000313" key="2">
    <source>
        <dbReference type="EMBL" id="PGH27617.1"/>
    </source>
</evidence>
<dbReference type="Proteomes" id="UP000224634">
    <property type="component" value="Unassembled WGS sequence"/>
</dbReference>
<keyword evidence="3" id="KW-1185">Reference proteome</keyword>
<comment type="caution">
    <text evidence="2">The sequence shown here is derived from an EMBL/GenBank/DDBJ whole genome shotgun (WGS) entry which is preliminary data.</text>
</comment>
<dbReference type="InterPro" id="IPR023631">
    <property type="entry name" value="Amidase_dom"/>
</dbReference>
<dbReference type="Pfam" id="PF01425">
    <property type="entry name" value="Amidase"/>
    <property type="match status" value="1"/>
</dbReference>
<accession>A0A2B7Z462</accession>
<evidence type="ECO:0000259" key="1">
    <source>
        <dbReference type="Pfam" id="PF01425"/>
    </source>
</evidence>
<dbReference type="Gene3D" id="3.90.1300.10">
    <property type="entry name" value="Amidase signature (AS) domain"/>
    <property type="match status" value="1"/>
</dbReference>
<dbReference type="SUPFAM" id="SSF75304">
    <property type="entry name" value="Amidase signature (AS) enzymes"/>
    <property type="match status" value="1"/>
</dbReference>
<feature type="domain" description="Amidase" evidence="1">
    <location>
        <begin position="82"/>
        <end position="560"/>
    </location>
</feature>
<gene>
    <name evidence="2" type="ORF">AJ80_00630</name>
</gene>
<dbReference type="OrthoDB" id="566138at2759"/>
<proteinExistence type="predicted"/>
<dbReference type="InterPro" id="IPR036928">
    <property type="entry name" value="AS_sf"/>
</dbReference>
<sequence>MDRRKTAGVSSSTLRDIASNISIGLVVKNLTTSLLAGICALSSFAHCCSSSPGPGSARFDPRGSSIQSVHDALFTHGVSCTDIVSSFLARIEAYNPILHAVIHLNPLALERADELDALLRLAKTNPNHHHETIIQKPSPLFCIPVLLKDNFDAASLPTTGGSLALHNLIPTHDAPSVAALRAAGAIILGKTNLHEFALEGLSVSSIAGQTRNPYAPLSRTPGGSSGGSGAALGASLAVLATGTDTVNSLRSPASANGLVSVRPTQGLVRRAGVMPCSWTQDVVGPMAREVRDVAVMLDVMKSAGGERGRRPGWVDEVSYVDELERRREEKKGLKGVRLGIVKGFFNRSPGPETDPVNQIMDSMLDKLRHASGVELVDIEDSVYNSSALLGLDVQRFEFRECMNSYLQNPELKGDFPRSLEEIYATGKDDFLVIPHQYAFIHDALRSSTANETYARHLQDIANLTRTLHQTFKSHTLDALIYPQQSNLVVPIGSRNQAGRNGILAALTGSPVVAIPAGFSAPTNAGQAGIMEGSTTSEEAPVGIPIGMEILGLPWSEAELLGIASGVEEMMGRRVKRMPQFSAGDVVVKKRYERVPEIVFDEVGEGEYPLGTLG</sequence>
<reference evidence="2 3" key="1">
    <citation type="submission" date="2017-10" db="EMBL/GenBank/DDBJ databases">
        <title>Comparative genomics in systemic dimorphic fungi from Ajellomycetaceae.</title>
        <authorList>
            <person name="Munoz J.F."/>
            <person name="Mcewen J.G."/>
            <person name="Clay O.K."/>
            <person name="Cuomo C.A."/>
        </authorList>
    </citation>
    <scope>NUCLEOTIDE SEQUENCE [LARGE SCALE GENOMIC DNA]</scope>
    <source>
        <strain evidence="2 3">UAMH7299</strain>
    </source>
</reference>
<dbReference type="PANTHER" id="PTHR42678">
    <property type="entry name" value="AMIDASE"/>
    <property type="match status" value="1"/>
</dbReference>
<dbReference type="AlphaFoldDB" id="A0A2B7Z462"/>
<dbReference type="EMBL" id="PDNA01000005">
    <property type="protein sequence ID" value="PGH27617.1"/>
    <property type="molecule type" value="Genomic_DNA"/>
</dbReference>
<dbReference type="PANTHER" id="PTHR42678:SF5">
    <property type="entry name" value="GLUTAMYL-TRNA(GLN) AMIDOTRANSFERASE SUBUNIT A"/>
    <property type="match status" value="1"/>
</dbReference>
<protein>
    <recommendedName>
        <fullName evidence="1">Amidase domain-containing protein</fullName>
    </recommendedName>
</protein>
<evidence type="ECO:0000313" key="3">
    <source>
        <dbReference type="Proteomes" id="UP000224634"/>
    </source>
</evidence>
<name>A0A2B7Z462_POLH7</name>